<dbReference type="GO" id="GO:0050664">
    <property type="term" value="F:oxidoreductase activity, acting on NAD(P)H, oxygen as acceptor"/>
    <property type="evidence" value="ECO:0007669"/>
    <property type="project" value="TreeGrafter"/>
</dbReference>
<dbReference type="Gene3D" id="3.40.50.720">
    <property type="entry name" value="NAD(P)-binding Rossmann-like Domain"/>
    <property type="match status" value="1"/>
</dbReference>
<dbReference type="InterPro" id="IPR002347">
    <property type="entry name" value="SDR_fam"/>
</dbReference>
<proteinExistence type="inferred from homology"/>
<dbReference type="Proteomes" id="UP000236290">
    <property type="component" value="Unassembled WGS sequence"/>
</dbReference>
<dbReference type="Pfam" id="PF00106">
    <property type="entry name" value="adh_short"/>
    <property type="match status" value="1"/>
</dbReference>
<sequence>MAEGIQNGVFRRNNTVPPADNGVMALFSLAGKTAIISGAGGGIGLAAAKAFAEAGANVAIWYNKNSETIEKAASIEKAFNVKCNDAKFFAHALSLGINLQLP</sequence>
<accession>A0A2K0UEV6</accession>
<dbReference type="SUPFAM" id="SSF51735">
    <property type="entry name" value="NAD(P)-binding Rossmann-fold domains"/>
    <property type="match status" value="1"/>
</dbReference>
<keyword evidence="3" id="KW-0560">Oxidoreductase</keyword>
<gene>
    <name evidence="4" type="ORF">THARTR1_03849</name>
</gene>
<dbReference type="EMBL" id="MTYI01000048">
    <property type="protein sequence ID" value="PNP56324.1"/>
    <property type="molecule type" value="Genomic_DNA"/>
</dbReference>
<comment type="caution">
    <text evidence="4">The sequence shown here is derived from an EMBL/GenBank/DDBJ whole genome shotgun (WGS) entry which is preliminary data.</text>
</comment>
<dbReference type="InterPro" id="IPR036291">
    <property type="entry name" value="NAD(P)-bd_dom_sf"/>
</dbReference>
<evidence type="ECO:0000313" key="5">
    <source>
        <dbReference type="Proteomes" id="UP000236290"/>
    </source>
</evidence>
<dbReference type="AlphaFoldDB" id="A0A2K0UEV6"/>
<organism evidence="4 5">
    <name type="scientific">Trichoderma harzianum</name>
    <name type="common">Hypocrea lixii</name>
    <dbReference type="NCBI Taxonomy" id="5544"/>
    <lineage>
        <taxon>Eukaryota</taxon>
        <taxon>Fungi</taxon>
        <taxon>Dikarya</taxon>
        <taxon>Ascomycota</taxon>
        <taxon>Pezizomycotina</taxon>
        <taxon>Sordariomycetes</taxon>
        <taxon>Hypocreomycetidae</taxon>
        <taxon>Hypocreales</taxon>
        <taxon>Hypocreaceae</taxon>
        <taxon>Trichoderma</taxon>
    </lineage>
</organism>
<evidence type="ECO:0000256" key="2">
    <source>
        <dbReference type="ARBA" id="ARBA00022857"/>
    </source>
</evidence>
<dbReference type="GO" id="GO:0016616">
    <property type="term" value="F:oxidoreductase activity, acting on the CH-OH group of donors, NAD or NADP as acceptor"/>
    <property type="evidence" value="ECO:0007669"/>
    <property type="project" value="UniProtKB-ARBA"/>
</dbReference>
<evidence type="ECO:0000313" key="4">
    <source>
        <dbReference type="EMBL" id="PNP56324.1"/>
    </source>
</evidence>
<protein>
    <submittedName>
        <fullName evidence="4">Uncharacterized protein</fullName>
    </submittedName>
</protein>
<dbReference type="PANTHER" id="PTHR43008">
    <property type="entry name" value="BENZIL REDUCTASE"/>
    <property type="match status" value="1"/>
</dbReference>
<evidence type="ECO:0000256" key="3">
    <source>
        <dbReference type="ARBA" id="ARBA00023002"/>
    </source>
</evidence>
<name>A0A2K0UEV6_TRIHA</name>
<keyword evidence="2" id="KW-0521">NADP</keyword>
<reference evidence="4 5" key="1">
    <citation type="submission" date="2017-02" db="EMBL/GenBank/DDBJ databases">
        <title>Genomes of Trichoderma spp. with biocontrol activity.</title>
        <authorList>
            <person name="Gardiner D."/>
            <person name="Kazan K."/>
            <person name="Vos C."/>
            <person name="Harvey P."/>
        </authorList>
    </citation>
    <scope>NUCLEOTIDE SEQUENCE [LARGE SCALE GENOMIC DNA]</scope>
    <source>
        <strain evidence="4 5">Tr1</strain>
    </source>
</reference>
<evidence type="ECO:0000256" key="1">
    <source>
        <dbReference type="ARBA" id="ARBA00006484"/>
    </source>
</evidence>
<comment type="similarity">
    <text evidence="1">Belongs to the short-chain dehydrogenases/reductases (SDR) family.</text>
</comment>
<dbReference type="PANTHER" id="PTHR43008:SF13">
    <property type="entry name" value="L-XYLULOSE REDUCTASE-RELATED"/>
    <property type="match status" value="1"/>
</dbReference>